<dbReference type="InterPro" id="IPR005240">
    <property type="entry name" value="DUF389"/>
</dbReference>
<dbReference type="Proteomes" id="UP001596432">
    <property type="component" value="Unassembled WGS sequence"/>
</dbReference>
<organism evidence="3 4">
    <name type="scientific">Halosimplex aquaticum</name>
    <dbReference type="NCBI Taxonomy" id="3026162"/>
    <lineage>
        <taxon>Archaea</taxon>
        <taxon>Methanobacteriati</taxon>
        <taxon>Methanobacteriota</taxon>
        <taxon>Stenosarchaea group</taxon>
        <taxon>Halobacteria</taxon>
        <taxon>Halobacteriales</taxon>
        <taxon>Haloarculaceae</taxon>
        <taxon>Halosimplex</taxon>
    </lineage>
</organism>
<evidence type="ECO:0000313" key="3">
    <source>
        <dbReference type="EMBL" id="MFC7142004.1"/>
    </source>
</evidence>
<evidence type="ECO:0000313" key="4">
    <source>
        <dbReference type="Proteomes" id="UP001596432"/>
    </source>
</evidence>
<evidence type="ECO:0000256" key="2">
    <source>
        <dbReference type="SAM" id="Phobius"/>
    </source>
</evidence>
<gene>
    <name evidence="3" type="ORF">ACFQMA_19480</name>
</gene>
<keyword evidence="2" id="KW-1133">Transmembrane helix</keyword>
<feature type="transmembrane region" description="Helical" evidence="2">
    <location>
        <begin position="361"/>
        <end position="380"/>
    </location>
</feature>
<dbReference type="Pfam" id="PF04087">
    <property type="entry name" value="DUF389"/>
    <property type="match status" value="1"/>
</dbReference>
<feature type="transmembrane region" description="Helical" evidence="2">
    <location>
        <begin position="217"/>
        <end position="239"/>
    </location>
</feature>
<dbReference type="NCBIfam" id="TIGR00341">
    <property type="entry name" value="TIGR00341 family protein"/>
    <property type="match status" value="1"/>
</dbReference>
<feature type="transmembrane region" description="Helical" evidence="2">
    <location>
        <begin position="183"/>
        <end position="205"/>
    </location>
</feature>
<keyword evidence="2" id="KW-0472">Membrane</keyword>
<proteinExistence type="predicted"/>
<feature type="transmembrane region" description="Helical" evidence="2">
    <location>
        <begin position="157"/>
        <end position="177"/>
    </location>
</feature>
<protein>
    <submittedName>
        <fullName evidence="3">TIGR00341 family protein</fullName>
    </submittedName>
</protein>
<name>A0ABD5Y3U5_9EURY</name>
<feature type="transmembrane region" description="Helical" evidence="2">
    <location>
        <begin position="316"/>
        <end position="340"/>
    </location>
</feature>
<feature type="transmembrane region" description="Helical" evidence="2">
    <location>
        <begin position="287"/>
        <end position="310"/>
    </location>
</feature>
<dbReference type="PANTHER" id="PTHR20992:SF9">
    <property type="entry name" value="AT15442P-RELATED"/>
    <property type="match status" value="1"/>
</dbReference>
<feature type="region of interest" description="Disordered" evidence="1">
    <location>
        <begin position="1"/>
        <end position="25"/>
    </location>
</feature>
<feature type="transmembrane region" description="Helical" evidence="2">
    <location>
        <begin position="259"/>
        <end position="280"/>
    </location>
</feature>
<keyword evidence="2" id="KW-0812">Transmembrane</keyword>
<comment type="caution">
    <text evidence="3">The sequence shown here is derived from an EMBL/GenBank/DDBJ whole genome shotgun (WGS) entry which is preliminary data.</text>
</comment>
<accession>A0ABD5Y3U5</accession>
<dbReference type="GeneID" id="78822336"/>
<reference evidence="3 4" key="1">
    <citation type="journal article" date="2019" name="Int. J. Syst. Evol. Microbiol.">
        <title>The Global Catalogue of Microorganisms (GCM) 10K type strain sequencing project: providing services to taxonomists for standard genome sequencing and annotation.</title>
        <authorList>
            <consortium name="The Broad Institute Genomics Platform"/>
            <consortium name="The Broad Institute Genome Sequencing Center for Infectious Disease"/>
            <person name="Wu L."/>
            <person name="Ma J."/>
        </authorList>
    </citation>
    <scope>NUCLEOTIDE SEQUENCE [LARGE SCALE GENOMIC DNA]</scope>
    <source>
        <strain evidence="3 4">XZYJT29</strain>
    </source>
</reference>
<sequence>MADNNDTGAPPPGGGVDPGAGGTLSMDAQDDLERAFVVEEDLRAVEVLILDPDSYEQVVTVLEEFDLDYVVSDQTDGDGSAVIRFPLPAETVEHVQDRFEALGIDDGLYTVIVDPEVIISDRFDGKAELYHEVKGLGYQGISRTELQGKTADLLPDLSIYVLLTVISAVVATAGVLLNSIGVLIGSMVIAPLIGPIVATAVSTVVNDDRLFEKSVKYQLIGGAGGLASSIAFATVIRFSSLVSPSFEISELLRLSSHTAPNTLLLVVALGAGFAGALSLSTGGTIDLVGVMIAAALIPPIGIAGVGVAWLEAGIVVGSLAVVVMNLFAVTFAAVISLWYLGYHPESLEALRRARRVMLTRVVILITVIAIAATVLAHVSGADLPILTVIP</sequence>
<dbReference type="PANTHER" id="PTHR20992">
    <property type="entry name" value="AT15442P-RELATED"/>
    <property type="match status" value="1"/>
</dbReference>
<dbReference type="AlphaFoldDB" id="A0ABD5Y3U5"/>
<dbReference type="RefSeq" id="WP_274323080.1">
    <property type="nucleotide sequence ID" value="NZ_CP118158.1"/>
</dbReference>
<evidence type="ECO:0000256" key="1">
    <source>
        <dbReference type="SAM" id="MobiDB-lite"/>
    </source>
</evidence>
<dbReference type="EMBL" id="JBHTAS010000001">
    <property type="protein sequence ID" value="MFC7142004.1"/>
    <property type="molecule type" value="Genomic_DNA"/>
</dbReference>
<keyword evidence="4" id="KW-1185">Reference proteome</keyword>